<feature type="compositionally biased region" description="Basic residues" evidence="1">
    <location>
        <begin position="1992"/>
        <end position="2007"/>
    </location>
</feature>
<sequence length="2078" mass="232539">MKKPQTLINYALFSIFFPKTPHILTTLIDILLSLAVFPGSGHSPPNRHSKRHLMDCSDYRTCTSCNYYISKSCRQLVLCGLVLRFRVTIILSTKKGYGREDGKFHKYSQNCFYSDTNSCEFCEDGEYYDSTEEACNPCNGKCTGKCSYQSFCFDCSSGQYFDLDNMECVSTCSSTQITITNSQFHSKPICRGFDYFVDTSSGSYMELGTKQYPYKNIELAFVEILNFHSHSDRNLRVKVMENTDNYVGGILGSSLRSDRRPVVLVNNITSVTVESYSVYSSLSPRAASIYFTSSSSVSDPKTMFNIMNHTQSEIESNITSSSKLIISHSSFTMNRINLLTAFADKQIDTDLFTVTDGKGKVVTLKNLQIKASNIDGSILYNYGQETSLHLENLDIDFYGVQHGIEFHPACSESLTGTETSVVVTNVTAYNSQERGDRAYSYFYFNGNANITISDSKFEIFKSNTDGIGTIELQTTESCSTGSYPHTVDILNNEFQLNSNPYGYRFNNIDIRYIASSRPEVLNIKHNVFKNILSSILPVVQTNIESECDIFMENNTFVNVSATSEIVFLNTKGTVSIKTTEFSDISEFGGNIFSITSAARVFIDGFKVQNVSQIAKTETAFILAKITSQIDFSISNLDISGVTINTTPVLNLRGEIGKLEITDSIFSGVTFGSETSMLLVNSLSSLKLQNLTFTNLTEDSSTAVDNFIFTMSTLRLDGSVNSTIQDIFIESCLVGFMSFNEISEVTTTPKQLEMSNIVIKESVYSRSISLISLTEIITDQDFQIQISGLVFKELEFQMTGDLVFLSCQIKKGIHFNDLVLDDIKGGTIFSSAYKTSDSTPAKFSIKNVSITQVDARYMSLITIRDKVELDISDSTIELVTSFGKGSVLNVQGSESTVSIRNCTLSRNAAFEGGVFNIDANSALKVYDSTISQNFALQGGVISTAVQGFFEFYRVTIQSNYAVSMPVGVLLDTSSTSILNNCTITENLAISLTSLSLELTSTCKLLCFLKSSYKEYISTDQKFNSFSPSSYCFQTMQGNILFTNQTLITLQPELIVALSNSELVIESVVFTDISSSTSHISVLESDALIDNVSITNVHISGSIFDSFIETDHQSISVVSNTNYTNNIGCFVFTFECKMTLDNVRIENITVDNYVLNIDQSHFFFKNSLVRNITSKNQESVILYINIHQHHFHGGAQQTVTKEIEQYNLTFEDIDQTVIKLYATLIIHSDNITFRNSQRAMTIIKNGSASYENSVFENLGSSSLSDGAAFSANFAQIYLKNTTVRNNQAINGGAMNLDCVTEYKCEFNFTDCAFLNNSAQMNGGAIQFGVYAPVSVNTLYANNSAQYGPDIAGYAVKAVLKDSKTDDIIINNVGSGIKITEGFTLQLVDFEGKVMHLDNSSKLVIKISTPNEVIQGADVKIASQGEATFDNLIFTSHPGDQSVEFRIVTTAVNDELVMAQYGEIVQKPLTVNFRYCQPGEYEIGDVCQECSPGSYSFKWNSTVCNSCFDKGNCLGGIEVYLEEGYWRRTLNSTSITKCLRKKSCKGGFSEVNEHPIECDEGYTGLLCAKCQITESIKYEDIGNYRCAPCPNPVLNALRLAGLVIAVLVFMVILVIFMIKKKEESQKSILMKILTNYLQIITVVLTMKIEYPELFTSLLYPADLVGSPTTPFVSFDCFVQNQELTLFAPSASFFEIFLSGMLPLIFAPCIFVIFAITYKLPYPWAKEYKRNVVVTLIVVLFILHPNLTQNSLSMFECAAVPELESRVTIDLDMECLSSKHLLWIFLVAIPMFFIYGIGIPLTAFILLYRSRNNLNNIEIKRYFLVLYQGLKPRVFYWEFVNTSRKVTILIVVVFLAQASVHLKALLIVLVVVIFFRLQIFLSPYKLQENNALERLEMTTGLITLYGGMLFISENDREPVIDLLVFMFIIVCNINFVINWTYNMLCTFRNVHSILDSIIVCVGFLLCKQRFKPENMSKLQKPKTPKVLIMKSGKKVKVRRKRRRPGRARKEGKKSNREAPEEVKEQNQICQNLTKSNEIQKEAQSLRDIDSSGCDPIVEQLDPGIIFELIWKRIFCLNHHVLI</sequence>
<evidence type="ECO:0000313" key="3">
    <source>
        <dbReference type="EMBL" id="CAI2360059.1"/>
    </source>
</evidence>
<feature type="region of interest" description="Disordered" evidence="1">
    <location>
        <begin position="1992"/>
        <end position="2022"/>
    </location>
</feature>
<gene>
    <name evidence="3" type="ORF">ECRASSUSDP1_LOCUS1355</name>
</gene>
<reference evidence="3" key="1">
    <citation type="submission" date="2023-07" db="EMBL/GenBank/DDBJ databases">
        <authorList>
            <consortium name="AG Swart"/>
            <person name="Singh M."/>
            <person name="Singh A."/>
            <person name="Seah K."/>
            <person name="Emmerich C."/>
        </authorList>
    </citation>
    <scope>NUCLEOTIDE SEQUENCE</scope>
    <source>
        <strain evidence="3">DP1</strain>
    </source>
</reference>
<dbReference type="EMBL" id="CAMPGE010001279">
    <property type="protein sequence ID" value="CAI2360059.1"/>
    <property type="molecule type" value="Genomic_DNA"/>
</dbReference>
<dbReference type="Proteomes" id="UP001295684">
    <property type="component" value="Unassembled WGS sequence"/>
</dbReference>
<dbReference type="SUPFAM" id="SSF51126">
    <property type="entry name" value="Pectin lyase-like"/>
    <property type="match status" value="3"/>
</dbReference>
<dbReference type="InterPro" id="IPR009030">
    <property type="entry name" value="Growth_fac_rcpt_cys_sf"/>
</dbReference>
<accession>A0AAD1X461</accession>
<dbReference type="PANTHER" id="PTHR11319">
    <property type="entry name" value="G PROTEIN-COUPLED RECEPTOR-RELATED"/>
    <property type="match status" value="1"/>
</dbReference>
<name>A0AAD1X461_EUPCR</name>
<comment type="caution">
    <text evidence="3">The sequence shown here is derived from an EMBL/GenBank/DDBJ whole genome shotgun (WGS) entry which is preliminary data.</text>
</comment>
<evidence type="ECO:0000256" key="1">
    <source>
        <dbReference type="SAM" id="MobiDB-lite"/>
    </source>
</evidence>
<keyword evidence="2" id="KW-1133">Transmembrane helix</keyword>
<proteinExistence type="predicted"/>
<feature type="transmembrane region" description="Helical" evidence="2">
    <location>
        <begin position="1777"/>
        <end position="1804"/>
    </location>
</feature>
<dbReference type="PANTHER" id="PTHR11319:SF35">
    <property type="entry name" value="OUTER MEMBRANE PROTEIN PMPC-RELATED"/>
    <property type="match status" value="1"/>
</dbReference>
<feature type="transmembrane region" description="Helical" evidence="2">
    <location>
        <begin position="1726"/>
        <end position="1743"/>
    </location>
</feature>
<evidence type="ECO:0000256" key="2">
    <source>
        <dbReference type="SAM" id="Phobius"/>
    </source>
</evidence>
<dbReference type="SUPFAM" id="SSF57184">
    <property type="entry name" value="Growth factor receptor domain"/>
    <property type="match status" value="1"/>
</dbReference>
<feature type="transmembrane region" description="Helical" evidence="2">
    <location>
        <begin position="1692"/>
        <end position="1714"/>
    </location>
</feature>
<evidence type="ECO:0008006" key="5">
    <source>
        <dbReference type="Google" id="ProtNLM"/>
    </source>
</evidence>
<feature type="compositionally biased region" description="Basic and acidic residues" evidence="1">
    <location>
        <begin position="2008"/>
        <end position="2020"/>
    </location>
</feature>
<dbReference type="InterPro" id="IPR011050">
    <property type="entry name" value="Pectin_lyase_fold/virulence"/>
</dbReference>
<feature type="transmembrane region" description="Helical" evidence="2">
    <location>
        <begin position="1593"/>
        <end position="1613"/>
    </location>
</feature>
<protein>
    <recommendedName>
        <fullName evidence="5">TNFR-Cys domain-containing protein</fullName>
    </recommendedName>
</protein>
<feature type="transmembrane region" description="Helical" evidence="2">
    <location>
        <begin position="1842"/>
        <end position="1871"/>
    </location>
</feature>
<evidence type="ECO:0000313" key="4">
    <source>
        <dbReference type="Proteomes" id="UP001295684"/>
    </source>
</evidence>
<feature type="transmembrane region" description="Helical" evidence="2">
    <location>
        <begin position="1915"/>
        <end position="1937"/>
    </location>
</feature>
<organism evidence="3 4">
    <name type="scientific">Euplotes crassus</name>
    <dbReference type="NCBI Taxonomy" id="5936"/>
    <lineage>
        <taxon>Eukaryota</taxon>
        <taxon>Sar</taxon>
        <taxon>Alveolata</taxon>
        <taxon>Ciliophora</taxon>
        <taxon>Intramacronucleata</taxon>
        <taxon>Spirotrichea</taxon>
        <taxon>Hypotrichia</taxon>
        <taxon>Euplotida</taxon>
        <taxon>Euplotidae</taxon>
        <taxon>Moneuplotes</taxon>
    </lineage>
</organism>
<keyword evidence="2" id="KW-0812">Transmembrane</keyword>
<keyword evidence="4" id="KW-1185">Reference proteome</keyword>
<dbReference type="CDD" id="cd00185">
    <property type="entry name" value="TNFRSF"/>
    <property type="match status" value="1"/>
</dbReference>
<keyword evidence="2" id="KW-0472">Membrane</keyword>